<dbReference type="RefSeq" id="WP_265681275.1">
    <property type="nucleotide sequence ID" value="NZ_CP120863.1"/>
</dbReference>
<sequence length="257" mass="28505">MSLVLVSVLAVTPNGFAGTRSCDQIRINGSNVWFPISIRHEGAENLSGVFPDLAQEIFRSMQVDVAFGAEVPWKRVFVQLESGEIDMVAGAYHTKDRARNYVLSSPVIKEPVAIFVRADMTDRPGSLDELIGLQGLAPFGATFGEEFDNFAKEHLTINRQSFDDFSTNMELLVDRKADYLVIARHAGDMMLKDLGVEGQVEALPWPALENSLHYMFSKKSPCLKHISAFQKELEKRVEAGEAANMMKAFNTSTSGQE</sequence>
<dbReference type="EMBL" id="CP120863">
    <property type="protein sequence ID" value="WFE88115.1"/>
    <property type="molecule type" value="Genomic_DNA"/>
</dbReference>
<keyword evidence="1" id="KW-0732">Signal</keyword>
<keyword evidence="4" id="KW-1185">Reference proteome</keyword>
<organism evidence="3 4">
    <name type="scientific">Roseibium porphyridii</name>
    <dbReference type="NCBI Taxonomy" id="2866279"/>
    <lineage>
        <taxon>Bacteria</taxon>
        <taxon>Pseudomonadati</taxon>
        <taxon>Pseudomonadota</taxon>
        <taxon>Alphaproteobacteria</taxon>
        <taxon>Hyphomicrobiales</taxon>
        <taxon>Stappiaceae</taxon>
        <taxon>Roseibium</taxon>
    </lineage>
</organism>
<dbReference type="PANTHER" id="PTHR35936:SF6">
    <property type="entry name" value="AMINO ACID ABC TRANSPORTER SUBSTRATE-BINDING PAAT FAMILY PROTEIN"/>
    <property type="match status" value="1"/>
</dbReference>
<reference evidence="3 4" key="1">
    <citation type="submission" date="2023-03" db="EMBL/GenBank/DDBJ databases">
        <title>Roseibium porphyridii sp. nov. and Roseibium rhodosorbium sp. nov. isolated from marine algae, Porphyridium cruentum and Rhodosorus marinus, respectively.</title>
        <authorList>
            <person name="Lee M.W."/>
            <person name="Choi B.J."/>
            <person name="Lee J.K."/>
            <person name="Choi D.G."/>
            <person name="Baek J.H."/>
            <person name="Bayburt H."/>
            <person name="Kim J.M."/>
            <person name="Han D.M."/>
            <person name="Kim K.H."/>
            <person name="Jeon C.O."/>
        </authorList>
    </citation>
    <scope>NUCLEOTIDE SEQUENCE [LARGE SCALE GENOMIC DNA]</scope>
    <source>
        <strain evidence="3 4">KMA01</strain>
    </source>
</reference>
<evidence type="ECO:0000259" key="2">
    <source>
        <dbReference type="SMART" id="SM00062"/>
    </source>
</evidence>
<evidence type="ECO:0000313" key="3">
    <source>
        <dbReference type="EMBL" id="WFE88115.1"/>
    </source>
</evidence>
<evidence type="ECO:0000256" key="1">
    <source>
        <dbReference type="ARBA" id="ARBA00022729"/>
    </source>
</evidence>
<evidence type="ECO:0000313" key="4">
    <source>
        <dbReference type="Proteomes" id="UP001209803"/>
    </source>
</evidence>
<dbReference type="InterPro" id="IPR001638">
    <property type="entry name" value="Solute-binding_3/MltF_N"/>
</dbReference>
<name>A0ABY8F481_9HYPH</name>
<gene>
    <name evidence="3" type="ORF">K1718_18340</name>
</gene>
<dbReference type="Gene3D" id="3.40.190.10">
    <property type="entry name" value="Periplasmic binding protein-like II"/>
    <property type="match status" value="2"/>
</dbReference>
<dbReference type="SMART" id="SM00062">
    <property type="entry name" value="PBPb"/>
    <property type="match status" value="1"/>
</dbReference>
<dbReference type="Pfam" id="PF00497">
    <property type="entry name" value="SBP_bac_3"/>
    <property type="match status" value="1"/>
</dbReference>
<accession>A0ABY8F481</accession>
<protein>
    <submittedName>
        <fullName evidence="3">Transporter substrate-binding domain-containing protein</fullName>
    </submittedName>
</protein>
<dbReference type="Proteomes" id="UP001209803">
    <property type="component" value="Chromosome"/>
</dbReference>
<feature type="domain" description="Solute-binding protein family 3/N-terminal" evidence="2">
    <location>
        <begin position="29"/>
        <end position="253"/>
    </location>
</feature>
<dbReference type="PANTHER" id="PTHR35936">
    <property type="entry name" value="MEMBRANE-BOUND LYTIC MUREIN TRANSGLYCOSYLASE F"/>
    <property type="match status" value="1"/>
</dbReference>
<proteinExistence type="predicted"/>
<dbReference type="SUPFAM" id="SSF53850">
    <property type="entry name" value="Periplasmic binding protein-like II"/>
    <property type="match status" value="1"/>
</dbReference>